<dbReference type="SUPFAM" id="SSF53474">
    <property type="entry name" value="alpha/beta-Hydrolases"/>
    <property type="match status" value="1"/>
</dbReference>
<evidence type="ECO:0000256" key="1">
    <source>
        <dbReference type="ARBA" id="ARBA00001585"/>
    </source>
</evidence>
<evidence type="ECO:0000256" key="9">
    <source>
        <dbReference type="PIRSR" id="PIRSR006431-1"/>
    </source>
</evidence>
<dbReference type="InterPro" id="IPR029058">
    <property type="entry name" value="AB_hydrolase_fold"/>
</dbReference>
<evidence type="ECO:0000259" key="11">
    <source>
        <dbReference type="Pfam" id="PF00561"/>
    </source>
</evidence>
<dbReference type="AlphaFoldDB" id="A0A1M7R0I7"/>
<name>A0A1M7R0I7_9ACTN</name>
<dbReference type="GO" id="GO:0004177">
    <property type="term" value="F:aminopeptidase activity"/>
    <property type="evidence" value="ECO:0007669"/>
    <property type="project" value="UniProtKB-UniRule"/>
</dbReference>
<keyword evidence="13" id="KW-1185">Reference proteome</keyword>
<evidence type="ECO:0000256" key="2">
    <source>
        <dbReference type="ARBA" id="ARBA00004496"/>
    </source>
</evidence>
<dbReference type="InterPro" id="IPR005944">
    <property type="entry name" value="Pro_iminopeptidase"/>
</dbReference>
<sequence length="324" mass="35479">MSGIYPAVEPYEHGVLDVGDGNRVYWEVCGNPAGKPAVVLHGGPGSGAGAFWRRLFDPAAYRIVLFDQRGCGRSTPDAGDWQTSLAANTTAHLIGDIELLRRHLGIGAWLVLGGSWGVTLALAYAEQHPARVSELVLFSVTSTSRREVEWITRDMGRIFPEQWARFRDAVPPGARSGDLAEAYAVMLADPDLQVRERAAREWCRWEDVHVATHGDHRPDPRYLDPLFRLRFARLVTHYWRHAGFLQAGALLRGAGRLAGIPGVMVHGRMDISGPPDIAWQLAQVWTDARLVLIDREGHGLSGDATRDAVIAATDAFRPATGTAG</sequence>
<dbReference type="GO" id="GO:0005737">
    <property type="term" value="C:cytoplasm"/>
    <property type="evidence" value="ECO:0007669"/>
    <property type="project" value="UniProtKB-SubCell"/>
</dbReference>
<evidence type="ECO:0000256" key="4">
    <source>
        <dbReference type="ARBA" id="ARBA00022438"/>
    </source>
</evidence>
<dbReference type="Gene3D" id="3.40.50.1820">
    <property type="entry name" value="alpha/beta hydrolase"/>
    <property type="match status" value="1"/>
</dbReference>
<keyword evidence="5 8" id="KW-0963">Cytoplasm</keyword>
<keyword evidence="7 8" id="KW-0378">Hydrolase</keyword>
<organism evidence="12 13">
    <name type="scientific">Actinacidiphila paucisporea</name>
    <dbReference type="NCBI Taxonomy" id="310782"/>
    <lineage>
        <taxon>Bacteria</taxon>
        <taxon>Bacillati</taxon>
        <taxon>Actinomycetota</taxon>
        <taxon>Actinomycetes</taxon>
        <taxon>Kitasatosporales</taxon>
        <taxon>Streptomycetaceae</taxon>
        <taxon>Actinacidiphila</taxon>
    </lineage>
</organism>
<accession>A0A1M7R0I7</accession>
<evidence type="ECO:0000256" key="10">
    <source>
        <dbReference type="RuleBase" id="RU003421"/>
    </source>
</evidence>
<dbReference type="NCBIfam" id="TIGR01249">
    <property type="entry name" value="pro_imino_pep_1"/>
    <property type="match status" value="1"/>
</dbReference>
<comment type="catalytic activity">
    <reaction evidence="1 8 10">
        <text>Release of N-terminal proline from a peptide.</text>
        <dbReference type="EC" id="3.4.11.5"/>
    </reaction>
</comment>
<reference evidence="12 13" key="1">
    <citation type="submission" date="2016-11" db="EMBL/GenBank/DDBJ databases">
        <authorList>
            <person name="Jaros S."/>
            <person name="Januszkiewicz K."/>
            <person name="Wedrychowicz H."/>
        </authorList>
    </citation>
    <scope>NUCLEOTIDE SEQUENCE [LARGE SCALE GENOMIC DNA]</scope>
    <source>
        <strain evidence="12 13">CGMCC 4.2025</strain>
    </source>
</reference>
<evidence type="ECO:0000256" key="6">
    <source>
        <dbReference type="ARBA" id="ARBA00022670"/>
    </source>
</evidence>
<dbReference type="PANTHER" id="PTHR43722">
    <property type="entry name" value="PROLINE IMINOPEPTIDASE"/>
    <property type="match status" value="1"/>
</dbReference>
<dbReference type="RefSeq" id="WP_200804635.1">
    <property type="nucleotide sequence ID" value="NZ_FRBI01000062.1"/>
</dbReference>
<dbReference type="STRING" id="310782.SAMN05216499_1627"/>
<feature type="active site" description="Proton donor" evidence="9">
    <location>
        <position position="298"/>
    </location>
</feature>
<evidence type="ECO:0000313" key="13">
    <source>
        <dbReference type="Proteomes" id="UP000184111"/>
    </source>
</evidence>
<dbReference type="InterPro" id="IPR002410">
    <property type="entry name" value="Peptidase_S33"/>
</dbReference>
<dbReference type="PRINTS" id="PR00793">
    <property type="entry name" value="PROAMNOPTASE"/>
</dbReference>
<evidence type="ECO:0000313" key="12">
    <source>
        <dbReference type="EMBL" id="SHN38229.1"/>
    </source>
</evidence>
<gene>
    <name evidence="12" type="ORF">SAMN05216499_1627</name>
</gene>
<evidence type="ECO:0000256" key="7">
    <source>
        <dbReference type="ARBA" id="ARBA00022801"/>
    </source>
</evidence>
<dbReference type="PRINTS" id="PR00111">
    <property type="entry name" value="ABHYDROLASE"/>
</dbReference>
<dbReference type="EMBL" id="FRBI01000062">
    <property type="protein sequence ID" value="SHN38229.1"/>
    <property type="molecule type" value="Genomic_DNA"/>
</dbReference>
<proteinExistence type="inferred from homology"/>
<keyword evidence="4 8" id="KW-0031">Aminopeptidase</keyword>
<dbReference type="InterPro" id="IPR000073">
    <property type="entry name" value="AB_hydrolase_1"/>
</dbReference>
<feature type="domain" description="AB hydrolase-1" evidence="11">
    <location>
        <begin position="38"/>
        <end position="300"/>
    </location>
</feature>
<dbReference type="PIRSF" id="PIRSF006431">
    <property type="entry name" value="Pept_S33"/>
    <property type="match status" value="1"/>
</dbReference>
<feature type="active site" description="Nucleophile" evidence="9">
    <location>
        <position position="115"/>
    </location>
</feature>
<evidence type="ECO:0000256" key="8">
    <source>
        <dbReference type="PIRNR" id="PIRNR006431"/>
    </source>
</evidence>
<feature type="active site" evidence="9">
    <location>
        <position position="270"/>
    </location>
</feature>
<dbReference type="Proteomes" id="UP000184111">
    <property type="component" value="Unassembled WGS sequence"/>
</dbReference>
<evidence type="ECO:0000256" key="3">
    <source>
        <dbReference type="ARBA" id="ARBA00010088"/>
    </source>
</evidence>
<comment type="similarity">
    <text evidence="3 8 10">Belongs to the peptidase S33 family.</text>
</comment>
<dbReference type="Pfam" id="PF00561">
    <property type="entry name" value="Abhydrolase_1"/>
    <property type="match status" value="1"/>
</dbReference>
<protein>
    <recommendedName>
        <fullName evidence="8 10">Proline iminopeptidase</fullName>
        <shortName evidence="8">PIP</shortName>
        <ecNumber evidence="8 10">3.4.11.5</ecNumber>
    </recommendedName>
    <alternativeName>
        <fullName evidence="8">Prolyl aminopeptidase</fullName>
    </alternativeName>
</protein>
<evidence type="ECO:0000256" key="5">
    <source>
        <dbReference type="ARBA" id="ARBA00022490"/>
    </source>
</evidence>
<dbReference type="GO" id="GO:0006508">
    <property type="term" value="P:proteolysis"/>
    <property type="evidence" value="ECO:0007669"/>
    <property type="project" value="UniProtKB-KW"/>
</dbReference>
<dbReference type="EC" id="3.4.11.5" evidence="8 10"/>
<keyword evidence="6 8" id="KW-0645">Protease</keyword>
<dbReference type="PANTHER" id="PTHR43722:SF1">
    <property type="entry name" value="PROLINE IMINOPEPTIDASE"/>
    <property type="match status" value="1"/>
</dbReference>
<comment type="subcellular location">
    <subcellularLocation>
        <location evidence="2 8">Cytoplasm</location>
    </subcellularLocation>
</comment>